<feature type="compositionally biased region" description="Polar residues" evidence="1">
    <location>
        <begin position="1"/>
        <end position="11"/>
    </location>
</feature>
<gene>
    <name evidence="3" type="ORF">CEPIT_LOCUS22493</name>
</gene>
<dbReference type="InterPro" id="IPR029472">
    <property type="entry name" value="Copia-like_N"/>
</dbReference>
<dbReference type="PANTHER" id="PTHR37610">
    <property type="entry name" value="CCHC-TYPE DOMAIN-CONTAINING PROTEIN"/>
    <property type="match status" value="1"/>
</dbReference>
<keyword evidence="4" id="KW-1185">Reference proteome</keyword>
<protein>
    <recommendedName>
        <fullName evidence="2">Retrotransposon Copia-like N-terminal domain-containing protein</fullName>
    </recommendedName>
</protein>
<organism evidence="3 4">
    <name type="scientific">Cuscuta epithymum</name>
    <dbReference type="NCBI Taxonomy" id="186058"/>
    <lineage>
        <taxon>Eukaryota</taxon>
        <taxon>Viridiplantae</taxon>
        <taxon>Streptophyta</taxon>
        <taxon>Embryophyta</taxon>
        <taxon>Tracheophyta</taxon>
        <taxon>Spermatophyta</taxon>
        <taxon>Magnoliopsida</taxon>
        <taxon>eudicotyledons</taxon>
        <taxon>Gunneridae</taxon>
        <taxon>Pentapetalae</taxon>
        <taxon>asterids</taxon>
        <taxon>lamiids</taxon>
        <taxon>Solanales</taxon>
        <taxon>Convolvulaceae</taxon>
        <taxon>Cuscuteae</taxon>
        <taxon>Cuscuta</taxon>
        <taxon>Cuscuta subgen. Cuscuta</taxon>
    </lineage>
</organism>
<comment type="caution">
    <text evidence="3">The sequence shown here is derived from an EMBL/GenBank/DDBJ whole genome shotgun (WGS) entry which is preliminary data.</text>
</comment>
<proteinExistence type="predicted"/>
<name>A0AAV0EAI8_9ASTE</name>
<dbReference type="Pfam" id="PF14244">
    <property type="entry name" value="Retrotran_gag_3"/>
    <property type="match status" value="1"/>
</dbReference>
<feature type="region of interest" description="Disordered" evidence="1">
    <location>
        <begin position="1"/>
        <end position="29"/>
    </location>
</feature>
<dbReference type="AlphaFoldDB" id="A0AAV0EAI8"/>
<dbReference type="Proteomes" id="UP001152523">
    <property type="component" value="Unassembled WGS sequence"/>
</dbReference>
<sequence length="381" mass="43021">MTTPETETAHSNPDLRNESVRRKINDPSSPYFLHPSDSPGVNICGMTLRGESNYREWRTSMTNAFRAKRKAGFLDGTIQRPTTRAEDIEDWISVNSMLVGWIMTSIEPSLRTNITYMDDACDLWKDLKERFEVSDPIRVHEIKEALQACKQHGDSVTTYFGRLKGLWDDYEPYRNVPRCVCKGCTCNLEKQFLAKVETEKSHDFLLGLDAASFKGLRSNILSADELPPLTKLYQMVIQEERHKNLTHERTEAMALAAQMPLPRSIRDKLVCTFCKKKGHTVDNCFKKTGNYPEWWVNNPGRGRGRDGDGSGRRADKAAAHAVGTVADVIPEVQGIAPGSQHGPMISNEQWTQFLNMLNNCKVTNTTEKLSGPTYEDADWSG</sequence>
<evidence type="ECO:0000256" key="1">
    <source>
        <dbReference type="SAM" id="MobiDB-lite"/>
    </source>
</evidence>
<feature type="compositionally biased region" description="Basic and acidic residues" evidence="1">
    <location>
        <begin position="13"/>
        <end position="25"/>
    </location>
</feature>
<evidence type="ECO:0000313" key="4">
    <source>
        <dbReference type="Proteomes" id="UP001152523"/>
    </source>
</evidence>
<evidence type="ECO:0000259" key="2">
    <source>
        <dbReference type="Pfam" id="PF14244"/>
    </source>
</evidence>
<evidence type="ECO:0000313" key="3">
    <source>
        <dbReference type="EMBL" id="CAH9119055.1"/>
    </source>
</evidence>
<feature type="domain" description="Retrotransposon Copia-like N-terminal" evidence="2">
    <location>
        <begin position="34"/>
        <end position="81"/>
    </location>
</feature>
<dbReference type="EMBL" id="CAMAPF010000913">
    <property type="protein sequence ID" value="CAH9119055.1"/>
    <property type="molecule type" value="Genomic_DNA"/>
</dbReference>
<accession>A0AAV0EAI8</accession>
<dbReference type="PANTHER" id="PTHR37610:SF97">
    <property type="entry name" value="RETROTRANSPOSON GAG DOMAIN-CONTAINING PROTEIN"/>
    <property type="match status" value="1"/>
</dbReference>
<reference evidence="3" key="1">
    <citation type="submission" date="2022-07" db="EMBL/GenBank/DDBJ databases">
        <authorList>
            <person name="Macas J."/>
            <person name="Novak P."/>
            <person name="Neumann P."/>
        </authorList>
    </citation>
    <scope>NUCLEOTIDE SEQUENCE</scope>
</reference>